<keyword evidence="2" id="KW-0474">Menaquinone biosynthesis</keyword>
<dbReference type="CDD" id="cd02014">
    <property type="entry name" value="TPP_POX"/>
    <property type="match status" value="1"/>
</dbReference>
<dbReference type="AlphaFoldDB" id="A0A1W7A888"/>
<evidence type="ECO:0000313" key="8">
    <source>
        <dbReference type="EMBL" id="ARQ05847.1"/>
    </source>
</evidence>
<dbReference type="PANTHER" id="PTHR42981">
    <property type="entry name" value="PYRUVATE DEHYDROGENASE [UBIQUINONE]"/>
    <property type="match status" value="1"/>
</dbReference>
<dbReference type="OrthoDB" id="4494979at2"/>
<dbReference type="InterPro" id="IPR029061">
    <property type="entry name" value="THDP-binding"/>
</dbReference>
<dbReference type="PANTHER" id="PTHR42981:SF2">
    <property type="entry name" value="PYRUVATE DEHYDROGENASE [UBIQUINONE]"/>
    <property type="match status" value="1"/>
</dbReference>
<dbReference type="InterPro" id="IPR012000">
    <property type="entry name" value="Thiamin_PyroP_enz_cen_dom"/>
</dbReference>
<dbReference type="KEGG" id="mcak:MCCS_01760"/>
<dbReference type="Pfam" id="PF02775">
    <property type="entry name" value="TPP_enzyme_C"/>
    <property type="match status" value="1"/>
</dbReference>
<name>A0A1W7A888_9STAP</name>
<dbReference type="NCBIfam" id="NF006377">
    <property type="entry name" value="PRK08611.1"/>
    <property type="match status" value="1"/>
</dbReference>
<sequence length="579" mass="63625">MSKIKANDALVKALSNWGIDHVYGIPGDTIDTVVDALKSAEEKIKFYQVRHEEVASLAASSYAKLTGKIAVALGIGGPGAIHLLNGMYDAKMDNVPMLVLVGQADTGVLGTKYFQETNLVKMFEDVAVYNKQLTEADAQDIYTIVNKAIQTAYAKKGVAVISVPGNVLATKIEDHTKNEQFVFNKAHITVDTEKIEQAANLIDKSEKPVILAGVGAKHAKSELARLSEQAGIPTIVTLPAKGVMADDHPNFLGNLGKIGTKPAFEASKEADLLIMIGTNYPYVDYLPDKDIPCIQIDINEDNIGNRFDVTVPLIGDSKEILEQLTNAVPKSDDRKFLMACQENMQLWNDWMDEDRENLSEPIRPEYLMSELNQITNPYTTYSIDVGTSTVWSTRYLKVGNDNKFITSAWLGTMGCALPGAIASKIAFPNHQAIAVTGDGAFSMVMQDFATAVKYDLPIIVIVLNNQQLSFIKYEQQAAGEMEYAIDLQDIDYAKFAESCGGVGITVKKPDELGPALRHARDINKPVVINVYVDEEAAPLPGQIVFDEMLGYAKFEIRNLLEENKLAKMPPLKTIMRRIL</sequence>
<dbReference type="CDD" id="cd07039">
    <property type="entry name" value="TPP_PYR_POX"/>
    <property type="match status" value="1"/>
</dbReference>
<dbReference type="InterPro" id="IPR000399">
    <property type="entry name" value="TPP-bd_CS"/>
</dbReference>
<evidence type="ECO:0000256" key="2">
    <source>
        <dbReference type="ARBA" id="ARBA00022428"/>
    </source>
</evidence>
<evidence type="ECO:0000259" key="7">
    <source>
        <dbReference type="Pfam" id="PF02776"/>
    </source>
</evidence>
<dbReference type="RefSeq" id="WP_086041562.1">
    <property type="nucleotide sequence ID" value="NZ_CBCRZA010000020.1"/>
</dbReference>
<accession>A0A1W7A888</accession>
<dbReference type="EMBL" id="CP021059">
    <property type="protein sequence ID" value="ARQ05847.1"/>
    <property type="molecule type" value="Genomic_DNA"/>
</dbReference>
<dbReference type="PROSITE" id="PS00187">
    <property type="entry name" value="TPP_ENZYMES"/>
    <property type="match status" value="1"/>
</dbReference>
<evidence type="ECO:0000259" key="6">
    <source>
        <dbReference type="Pfam" id="PF02775"/>
    </source>
</evidence>
<dbReference type="Pfam" id="PF00205">
    <property type="entry name" value="TPP_enzyme_M"/>
    <property type="match status" value="1"/>
</dbReference>
<evidence type="ECO:0000259" key="5">
    <source>
        <dbReference type="Pfam" id="PF00205"/>
    </source>
</evidence>
<dbReference type="Proteomes" id="UP000194154">
    <property type="component" value="Chromosome"/>
</dbReference>
<dbReference type="SUPFAM" id="SSF52467">
    <property type="entry name" value="DHS-like NAD/FAD-binding domain"/>
    <property type="match status" value="1"/>
</dbReference>
<dbReference type="InterPro" id="IPR029035">
    <property type="entry name" value="DHS-like_NAD/FAD-binding_dom"/>
</dbReference>
<feature type="domain" description="Thiamine pyrophosphate enzyme N-terminal TPP-binding" evidence="7">
    <location>
        <begin position="5"/>
        <end position="120"/>
    </location>
</feature>
<dbReference type="InterPro" id="IPR011766">
    <property type="entry name" value="TPP_enzyme_TPP-bd"/>
</dbReference>
<evidence type="ECO:0000256" key="3">
    <source>
        <dbReference type="ARBA" id="ARBA00023052"/>
    </source>
</evidence>
<gene>
    <name evidence="8" type="primary">ydaP</name>
    <name evidence="8" type="ORF">MCCS_01760</name>
</gene>
<dbReference type="Gene3D" id="3.40.50.1220">
    <property type="entry name" value="TPP-binding domain"/>
    <property type="match status" value="1"/>
</dbReference>
<keyword evidence="9" id="KW-1185">Reference proteome</keyword>
<dbReference type="InterPro" id="IPR047211">
    <property type="entry name" value="POXB-like"/>
</dbReference>
<evidence type="ECO:0000256" key="1">
    <source>
        <dbReference type="ARBA" id="ARBA00007812"/>
    </source>
</evidence>
<dbReference type="SUPFAM" id="SSF52518">
    <property type="entry name" value="Thiamin diphosphate-binding fold (THDP-binding)"/>
    <property type="match status" value="2"/>
</dbReference>
<dbReference type="InterPro" id="IPR012001">
    <property type="entry name" value="Thiamin_PyroP_enz_TPP-bd_dom"/>
</dbReference>
<dbReference type="GeneID" id="35294332"/>
<dbReference type="InterPro" id="IPR047212">
    <property type="entry name" value="TPP_POXB-like"/>
</dbReference>
<dbReference type="STRING" id="1855823.MCCS_01760"/>
<dbReference type="GO" id="GO:0030976">
    <property type="term" value="F:thiamine pyrophosphate binding"/>
    <property type="evidence" value="ECO:0007669"/>
    <property type="project" value="InterPro"/>
</dbReference>
<proteinExistence type="inferred from homology"/>
<feature type="domain" description="Thiamine pyrophosphate enzyme central" evidence="5">
    <location>
        <begin position="195"/>
        <end position="324"/>
    </location>
</feature>
<evidence type="ECO:0000256" key="4">
    <source>
        <dbReference type="RuleBase" id="RU362132"/>
    </source>
</evidence>
<dbReference type="GO" id="GO:0003824">
    <property type="term" value="F:catalytic activity"/>
    <property type="evidence" value="ECO:0007669"/>
    <property type="project" value="InterPro"/>
</dbReference>
<reference evidence="8 9" key="1">
    <citation type="journal article" date="2017" name="Int. J. Syst. Evol. Microbiol.">
        <title>Macrococcus canis sp. nov., a skin bacterium associated with infections in dogs.</title>
        <authorList>
            <person name="Gobeli Brawand S."/>
            <person name="Cotting K."/>
            <person name="Gomez-Sanz E."/>
            <person name="Collaud A."/>
            <person name="Thomann A."/>
            <person name="Brodard I."/>
            <person name="Rodriguez-Campos S."/>
            <person name="Strauss C."/>
            <person name="Perreten V."/>
        </authorList>
    </citation>
    <scope>NUCLEOTIDE SEQUENCE [LARGE SCALE GENOMIC DNA]</scope>
    <source>
        <strain evidence="8 9">KM45013</strain>
    </source>
</reference>
<feature type="domain" description="Thiamine pyrophosphate enzyme TPP-binding" evidence="6">
    <location>
        <begin position="384"/>
        <end position="530"/>
    </location>
</feature>
<keyword evidence="3 4" id="KW-0786">Thiamine pyrophosphate</keyword>
<evidence type="ECO:0000313" key="9">
    <source>
        <dbReference type="Proteomes" id="UP000194154"/>
    </source>
</evidence>
<organism evidence="8 9">
    <name type="scientific">Macrococcoides canis</name>
    <dbReference type="NCBI Taxonomy" id="1855823"/>
    <lineage>
        <taxon>Bacteria</taxon>
        <taxon>Bacillati</taxon>
        <taxon>Bacillota</taxon>
        <taxon>Bacilli</taxon>
        <taxon>Bacillales</taxon>
        <taxon>Staphylococcaceae</taxon>
        <taxon>Macrococcoides</taxon>
    </lineage>
</organism>
<dbReference type="GO" id="GO:0009234">
    <property type="term" value="P:menaquinone biosynthetic process"/>
    <property type="evidence" value="ECO:0007669"/>
    <property type="project" value="UniProtKB-KW"/>
</dbReference>
<comment type="similarity">
    <text evidence="1 4">Belongs to the TPP enzyme family.</text>
</comment>
<dbReference type="InterPro" id="IPR047210">
    <property type="entry name" value="TPP_PYR_POXB-like"/>
</dbReference>
<dbReference type="Gene3D" id="3.40.50.970">
    <property type="match status" value="2"/>
</dbReference>
<protein>
    <submittedName>
        <fullName evidence="8">Thiamine pyrophosphate-containing protein YdaP</fullName>
    </submittedName>
</protein>
<dbReference type="Pfam" id="PF02776">
    <property type="entry name" value="TPP_enzyme_N"/>
    <property type="match status" value="1"/>
</dbReference>
<dbReference type="GO" id="GO:0000287">
    <property type="term" value="F:magnesium ion binding"/>
    <property type="evidence" value="ECO:0007669"/>
    <property type="project" value="InterPro"/>
</dbReference>